<proteinExistence type="predicted"/>
<protein>
    <submittedName>
        <fullName evidence="1">Uncharacterized protein</fullName>
    </submittedName>
</protein>
<dbReference type="Proteomes" id="UP000054858">
    <property type="component" value="Unassembled WGS sequence"/>
</dbReference>
<dbReference type="AlphaFoldDB" id="A0A0W0X0V5"/>
<comment type="caution">
    <text evidence="1">The sequence shown here is derived from an EMBL/GenBank/DDBJ whole genome shotgun (WGS) entry which is preliminary data.</text>
</comment>
<dbReference type="PATRIC" id="fig|29423.5.peg.1959"/>
<name>A0A0W0X0V5_9GAMM</name>
<reference evidence="1 2" key="1">
    <citation type="submission" date="2015-11" db="EMBL/GenBank/DDBJ databases">
        <title>Genomic analysis of 38 Legionella species identifies large and diverse effector repertoires.</title>
        <authorList>
            <person name="Burstein D."/>
            <person name="Amaro F."/>
            <person name="Zusman T."/>
            <person name="Lifshitz Z."/>
            <person name="Cohen O."/>
            <person name="Gilbert J.A."/>
            <person name="Pupko T."/>
            <person name="Shuman H.A."/>
            <person name="Segal G."/>
        </authorList>
    </citation>
    <scope>NUCLEOTIDE SEQUENCE [LARGE SCALE GENOMIC DNA]</scope>
    <source>
        <strain evidence="1 2">Oak Ridge-10</strain>
    </source>
</reference>
<evidence type="ECO:0000313" key="1">
    <source>
        <dbReference type="EMBL" id="KTD38193.1"/>
    </source>
</evidence>
<gene>
    <name evidence="1" type="ORF">Loak_1869</name>
</gene>
<accession>A0A0W0X0V5</accession>
<evidence type="ECO:0000313" key="2">
    <source>
        <dbReference type="Proteomes" id="UP000054858"/>
    </source>
</evidence>
<organism evidence="1 2">
    <name type="scientific">Legionella oakridgensis</name>
    <dbReference type="NCBI Taxonomy" id="29423"/>
    <lineage>
        <taxon>Bacteria</taxon>
        <taxon>Pseudomonadati</taxon>
        <taxon>Pseudomonadota</taxon>
        <taxon>Gammaproteobacteria</taxon>
        <taxon>Legionellales</taxon>
        <taxon>Legionellaceae</taxon>
        <taxon>Legionella</taxon>
    </lineage>
</organism>
<sequence length="462" mass="52207">MPDSNEALTIELQDHSTIVLRRKEKDRELSGSSKKGVYQDQDEREYYVKEPKPRKVTEIFKKDVFFNTLIDRRRELLDGSIDGIAIPDDEEILCKIEELSVENRRELDQIQDKLKNYVRHVDELILSNSALEVIASRVSAAIMGDLVIVPQNYLHIHDGQPLIASPSVGRLVEFLSEHSSVEAAKTPEYWLSHPAPSFTTLVTTREQARLLGQAYFIALLFSHYDLVNNINLSNFGYVRQSDDTLKLSIVDWGNSLGVGFSGLTAEEGAFKNPQFARQSDRADYLGHRPEDITGFQHVMPFDEVVYPLLPRQVVPNLFDLTAEDEPALREAQRLGFYEACDRAMSVLDELQELIPTIITRTLHEAMSAEDSCCLQPLLPSLITKDNRGKKDEYTLANILEGRMRSLQQMKEALQGGKTLQDIARERLMAITKSQMLPSVRFFSSAKAASASPESLMVTRHPG</sequence>
<dbReference type="EMBL" id="LNYP01000029">
    <property type="protein sequence ID" value="KTD38193.1"/>
    <property type="molecule type" value="Genomic_DNA"/>
</dbReference>
<dbReference type="RefSeq" id="WP_058388916.1">
    <property type="nucleotide sequence ID" value="NZ_LCUA01000003.1"/>
</dbReference>